<dbReference type="Proteomes" id="UP001187471">
    <property type="component" value="Unassembled WGS sequence"/>
</dbReference>
<comment type="caution">
    <text evidence="3">The sequence shown here is derived from an EMBL/GenBank/DDBJ whole genome shotgun (WGS) entry which is preliminary data.</text>
</comment>
<proteinExistence type="predicted"/>
<reference evidence="3" key="1">
    <citation type="submission" date="2022-12" db="EMBL/GenBank/DDBJ databases">
        <title>Draft genome assemblies for two species of Escallonia (Escalloniales).</title>
        <authorList>
            <person name="Chanderbali A."/>
            <person name="Dervinis C."/>
            <person name="Anghel I."/>
            <person name="Soltis D."/>
            <person name="Soltis P."/>
            <person name="Zapata F."/>
        </authorList>
    </citation>
    <scope>NUCLEOTIDE SEQUENCE</scope>
    <source>
        <strain evidence="3">UCBG92.1500</strain>
        <tissue evidence="3">Leaf</tissue>
    </source>
</reference>
<dbReference type="AlphaFoldDB" id="A0AA88UUF8"/>
<dbReference type="EMBL" id="JAVXUO010000826">
    <property type="protein sequence ID" value="KAK2988772.1"/>
    <property type="molecule type" value="Genomic_DNA"/>
</dbReference>
<feature type="domain" description="Mon2/Sec7/BIG1-like dimerisation and cyclophilin-binding" evidence="2">
    <location>
        <begin position="59"/>
        <end position="103"/>
    </location>
</feature>
<name>A0AA88UUF8_9ASTE</name>
<keyword evidence="4" id="KW-1185">Reference proteome</keyword>
<organism evidence="3 4">
    <name type="scientific">Escallonia rubra</name>
    <dbReference type="NCBI Taxonomy" id="112253"/>
    <lineage>
        <taxon>Eukaryota</taxon>
        <taxon>Viridiplantae</taxon>
        <taxon>Streptophyta</taxon>
        <taxon>Embryophyta</taxon>
        <taxon>Tracheophyta</taxon>
        <taxon>Spermatophyta</taxon>
        <taxon>Magnoliopsida</taxon>
        <taxon>eudicotyledons</taxon>
        <taxon>Gunneridae</taxon>
        <taxon>Pentapetalae</taxon>
        <taxon>asterids</taxon>
        <taxon>campanulids</taxon>
        <taxon>Escalloniales</taxon>
        <taxon>Escalloniaceae</taxon>
        <taxon>Escallonia</taxon>
    </lineage>
</organism>
<feature type="transmembrane region" description="Helical" evidence="1">
    <location>
        <begin position="12"/>
        <end position="31"/>
    </location>
</feature>
<sequence length="117" mass="12918">MWAEAKSTLNSLVLFTLNFSPFLPFTILQLISHAIHYTPIVTFRGWSFSIVVSLSIADHLSLADSEFILGPIIDAAASNNLKIAEPALDCIQKLISHCYLHGEADPAAGPENWVWPR</sequence>
<keyword evidence="1" id="KW-1133">Transmembrane helix</keyword>
<protein>
    <recommendedName>
        <fullName evidence="2">Mon2/Sec7/BIG1-like dimerisation and cyclophilin-binding domain-containing protein</fullName>
    </recommendedName>
</protein>
<dbReference type="Pfam" id="PF16213">
    <property type="entry name" value="DCB"/>
    <property type="match status" value="1"/>
</dbReference>
<keyword evidence="1" id="KW-0812">Transmembrane</keyword>
<keyword evidence="1" id="KW-0472">Membrane</keyword>
<evidence type="ECO:0000259" key="2">
    <source>
        <dbReference type="Pfam" id="PF16213"/>
    </source>
</evidence>
<gene>
    <name evidence="3" type="ORF">RJ640_025931</name>
</gene>
<evidence type="ECO:0000313" key="3">
    <source>
        <dbReference type="EMBL" id="KAK2988772.1"/>
    </source>
</evidence>
<dbReference type="InterPro" id="IPR032629">
    <property type="entry name" value="DCB_dom"/>
</dbReference>
<evidence type="ECO:0000256" key="1">
    <source>
        <dbReference type="SAM" id="Phobius"/>
    </source>
</evidence>
<accession>A0AA88UUF8</accession>
<evidence type="ECO:0000313" key="4">
    <source>
        <dbReference type="Proteomes" id="UP001187471"/>
    </source>
</evidence>